<dbReference type="AlphaFoldDB" id="A0A8K0SZP2"/>
<feature type="compositionally biased region" description="Basic and acidic residues" evidence="2">
    <location>
        <begin position="198"/>
        <end position="211"/>
    </location>
</feature>
<dbReference type="Proteomes" id="UP000813444">
    <property type="component" value="Unassembled WGS sequence"/>
</dbReference>
<reference evidence="3" key="1">
    <citation type="journal article" date="2021" name="Nat. Commun.">
        <title>Genetic determinants of endophytism in the Arabidopsis root mycobiome.</title>
        <authorList>
            <person name="Mesny F."/>
            <person name="Miyauchi S."/>
            <person name="Thiergart T."/>
            <person name="Pickel B."/>
            <person name="Atanasova L."/>
            <person name="Karlsson M."/>
            <person name="Huettel B."/>
            <person name="Barry K.W."/>
            <person name="Haridas S."/>
            <person name="Chen C."/>
            <person name="Bauer D."/>
            <person name="Andreopoulos W."/>
            <person name="Pangilinan J."/>
            <person name="LaButti K."/>
            <person name="Riley R."/>
            <person name="Lipzen A."/>
            <person name="Clum A."/>
            <person name="Drula E."/>
            <person name="Henrissat B."/>
            <person name="Kohler A."/>
            <person name="Grigoriev I.V."/>
            <person name="Martin F.M."/>
            <person name="Hacquard S."/>
        </authorList>
    </citation>
    <scope>NUCLEOTIDE SEQUENCE</scope>
    <source>
        <strain evidence="3">MPI-CAGE-CH-0235</strain>
    </source>
</reference>
<evidence type="ECO:0000313" key="4">
    <source>
        <dbReference type="Proteomes" id="UP000813444"/>
    </source>
</evidence>
<feature type="compositionally biased region" description="Basic and acidic residues" evidence="2">
    <location>
        <begin position="231"/>
        <end position="244"/>
    </location>
</feature>
<organism evidence="3 4">
    <name type="scientific">Stachybotrys elegans</name>
    <dbReference type="NCBI Taxonomy" id="80388"/>
    <lineage>
        <taxon>Eukaryota</taxon>
        <taxon>Fungi</taxon>
        <taxon>Dikarya</taxon>
        <taxon>Ascomycota</taxon>
        <taxon>Pezizomycotina</taxon>
        <taxon>Sordariomycetes</taxon>
        <taxon>Hypocreomycetidae</taxon>
        <taxon>Hypocreales</taxon>
        <taxon>Stachybotryaceae</taxon>
        <taxon>Stachybotrys</taxon>
    </lineage>
</organism>
<keyword evidence="4" id="KW-1185">Reference proteome</keyword>
<feature type="compositionally biased region" description="Polar residues" evidence="2">
    <location>
        <begin position="166"/>
        <end position="176"/>
    </location>
</feature>
<feature type="compositionally biased region" description="Polar residues" evidence="2">
    <location>
        <begin position="281"/>
        <end position="294"/>
    </location>
</feature>
<evidence type="ECO:0000256" key="2">
    <source>
        <dbReference type="SAM" id="MobiDB-lite"/>
    </source>
</evidence>
<sequence length="394" mass="44289">MASLAKPAWPSFTGGTAEEQLWYTNAKAWYHDADKTANVSLADLEEFVGLIELLRLPPMIRVTRATGTTKNHPIAIRAQHDPKWIYYVLLRIMYGSDWIRTDPVGKVFVSNWENVDWDSWAVNGKRHSFMRHPRDGDWVSSIDMPHYLKGNTHLAPNIAEARYPVQQPSPQLSCTSTPPPTIHNASLQAVGQSQQDESASKEKQTIVRARVELGTPVASPTSSISSSTEVVRSDLPSEEKKEEPAIQSYPSPTIKPQDMQEPIPKLPSPAEDNLPVASERPQPSSETLPPSMSSKPAKRKLPLELKSLNVDKLCTLFCQLLEDLTKEKAETVALWKEKHEMQTRIEVLERDNTLMQQEIIRLSSEADDKQRAMQEASDSAMAAFRDLQARFQMA</sequence>
<feature type="region of interest" description="Disordered" evidence="2">
    <location>
        <begin position="166"/>
        <end position="298"/>
    </location>
</feature>
<feature type="compositionally biased region" description="Polar residues" evidence="2">
    <location>
        <begin position="183"/>
        <end position="197"/>
    </location>
</feature>
<evidence type="ECO:0000256" key="1">
    <source>
        <dbReference type="SAM" id="Coils"/>
    </source>
</evidence>
<protein>
    <submittedName>
        <fullName evidence="3">Uncharacterized protein</fullName>
    </submittedName>
</protein>
<comment type="caution">
    <text evidence="3">The sequence shown here is derived from an EMBL/GenBank/DDBJ whole genome shotgun (WGS) entry which is preliminary data.</text>
</comment>
<keyword evidence="1" id="KW-0175">Coiled coil</keyword>
<evidence type="ECO:0000313" key="3">
    <source>
        <dbReference type="EMBL" id="KAH7323061.1"/>
    </source>
</evidence>
<proteinExistence type="predicted"/>
<dbReference type="EMBL" id="JAGPNK010000004">
    <property type="protein sequence ID" value="KAH7323061.1"/>
    <property type="molecule type" value="Genomic_DNA"/>
</dbReference>
<name>A0A8K0SZP2_9HYPO</name>
<feature type="coiled-coil region" evidence="1">
    <location>
        <begin position="338"/>
        <end position="365"/>
    </location>
</feature>
<feature type="compositionally biased region" description="Low complexity" evidence="2">
    <location>
        <begin position="215"/>
        <end position="230"/>
    </location>
</feature>
<accession>A0A8K0SZP2</accession>
<gene>
    <name evidence="3" type="ORF">B0I35DRAFT_499739</name>
</gene>